<accession>A0ABY6KIC6</accession>
<gene>
    <name evidence="1" type="ORF">LAZ67_5003512</name>
</gene>
<organism evidence="1 2">
    <name type="scientific">Cordylochernes scorpioides</name>
    <dbReference type="NCBI Taxonomy" id="51811"/>
    <lineage>
        <taxon>Eukaryota</taxon>
        <taxon>Metazoa</taxon>
        <taxon>Ecdysozoa</taxon>
        <taxon>Arthropoda</taxon>
        <taxon>Chelicerata</taxon>
        <taxon>Arachnida</taxon>
        <taxon>Pseudoscorpiones</taxon>
        <taxon>Cheliferoidea</taxon>
        <taxon>Chernetidae</taxon>
        <taxon>Cordylochernes</taxon>
    </lineage>
</organism>
<proteinExistence type="predicted"/>
<dbReference type="Proteomes" id="UP001235939">
    <property type="component" value="Chromosome 05"/>
</dbReference>
<reference evidence="1 2" key="1">
    <citation type="submission" date="2022-01" db="EMBL/GenBank/DDBJ databases">
        <title>A chromosomal length assembly of Cordylochernes scorpioides.</title>
        <authorList>
            <person name="Zeh D."/>
            <person name="Zeh J."/>
        </authorList>
    </citation>
    <scope>NUCLEOTIDE SEQUENCE [LARGE SCALE GENOMIC DNA]</scope>
    <source>
        <strain evidence="1">IN4F17</strain>
        <tissue evidence="1">Whole Body</tissue>
    </source>
</reference>
<keyword evidence="2" id="KW-1185">Reference proteome</keyword>
<protein>
    <submittedName>
        <fullName evidence="1">Uncharacterized protein</fullName>
    </submittedName>
</protein>
<evidence type="ECO:0000313" key="2">
    <source>
        <dbReference type="Proteomes" id="UP001235939"/>
    </source>
</evidence>
<evidence type="ECO:0000313" key="1">
    <source>
        <dbReference type="EMBL" id="UYV68229.1"/>
    </source>
</evidence>
<dbReference type="EMBL" id="CP092867">
    <property type="protein sequence ID" value="UYV68229.1"/>
    <property type="molecule type" value="Genomic_DNA"/>
</dbReference>
<name>A0ABY6KIC6_9ARAC</name>
<sequence length="86" mass="10145">MERFATVFCWESFMAQIMKQQITSLLTERGRSSLEDDLSEGRTKSSTTPKTIEKVHNIMLDDRRVKVYERAEAVRISEERIRNILH</sequence>